<dbReference type="OrthoDB" id="8555652at2"/>
<dbReference type="Gene3D" id="1.10.10.10">
    <property type="entry name" value="Winged helix-like DNA-binding domain superfamily/Winged helix DNA-binding domain"/>
    <property type="match status" value="1"/>
</dbReference>
<evidence type="ECO:0000313" key="5">
    <source>
        <dbReference type="Proteomes" id="UP000309128"/>
    </source>
</evidence>
<sequence>MNLPFCCRNPHHGSPRGSRTSARWVSLDFVTTRDPAARLLRLLSLLQSRTDWPGPELADRLGVSTRTIRSDIERLRDLGYPVSATSGTAGGYRLGPGARLPPLLLDDEEAVAVAVGLRTAAAQTVGGIEETSLRALAKLEQVLPARLRPRLAALTAYTVPVPGGGPPVDSGVLATLASACRDRRRLRFDYLDHDGNATVRDTEPHRLVSTGRRWYLVAWDVDRDDWRTFRIDRLTPRTPMGPSFPSRWMPPGDAIDFVTKGVASTLGPCRTVATVRAPASAVSERVPPVARVEHLDDERCLLHIGAATPLTLAVYLAALGLPFTVDGPAELLAALRQVARHCTGAVPDGGAALAAD</sequence>
<dbReference type="PANTHER" id="PTHR34580">
    <property type="match status" value="1"/>
</dbReference>
<dbReference type="AlphaFoldDB" id="A0A5S4FFC2"/>
<dbReference type="Proteomes" id="UP000309128">
    <property type="component" value="Unassembled WGS sequence"/>
</dbReference>
<keyword evidence="5" id="KW-1185">Reference proteome</keyword>
<dbReference type="PANTHER" id="PTHR34580:SF3">
    <property type="entry name" value="PROTEIN PAFB"/>
    <property type="match status" value="1"/>
</dbReference>
<dbReference type="Pfam" id="PF25583">
    <property type="entry name" value="WCX"/>
    <property type="match status" value="1"/>
</dbReference>
<evidence type="ECO:0000256" key="2">
    <source>
        <dbReference type="ARBA" id="ARBA00023163"/>
    </source>
</evidence>
<evidence type="ECO:0000256" key="1">
    <source>
        <dbReference type="ARBA" id="ARBA00023015"/>
    </source>
</evidence>
<dbReference type="InterPro" id="IPR036388">
    <property type="entry name" value="WH-like_DNA-bd_sf"/>
</dbReference>
<dbReference type="Pfam" id="PF08279">
    <property type="entry name" value="HTH_11"/>
    <property type="match status" value="1"/>
</dbReference>
<dbReference type="InterPro" id="IPR026881">
    <property type="entry name" value="WYL_dom"/>
</dbReference>
<comment type="caution">
    <text evidence="4">The sequence shown here is derived from an EMBL/GenBank/DDBJ whole genome shotgun (WGS) entry which is preliminary data.</text>
</comment>
<protein>
    <submittedName>
        <fullName evidence="4">YafY family transcriptional regulator</fullName>
    </submittedName>
</protein>
<dbReference type="Pfam" id="PF13280">
    <property type="entry name" value="WYL"/>
    <property type="match status" value="1"/>
</dbReference>
<feature type="domain" description="HTH deoR-type" evidence="3">
    <location>
        <begin position="35"/>
        <end position="90"/>
    </location>
</feature>
<dbReference type="InterPro" id="IPR001034">
    <property type="entry name" value="DeoR_HTH"/>
</dbReference>
<dbReference type="EMBL" id="VCKY01000085">
    <property type="protein sequence ID" value="TMR16719.1"/>
    <property type="molecule type" value="Genomic_DNA"/>
</dbReference>
<proteinExistence type="predicted"/>
<dbReference type="SUPFAM" id="SSF46785">
    <property type="entry name" value="Winged helix' DNA-binding domain"/>
    <property type="match status" value="1"/>
</dbReference>
<dbReference type="InterPro" id="IPR028349">
    <property type="entry name" value="PafC-like"/>
</dbReference>
<dbReference type="GO" id="GO:0003700">
    <property type="term" value="F:DNA-binding transcription factor activity"/>
    <property type="evidence" value="ECO:0007669"/>
    <property type="project" value="InterPro"/>
</dbReference>
<dbReference type="InterPro" id="IPR051534">
    <property type="entry name" value="CBASS_pafABC_assoc_protein"/>
</dbReference>
<organism evidence="4 5">
    <name type="scientific">Nonomuraea turkmeniaca</name>
    <dbReference type="NCBI Taxonomy" id="103838"/>
    <lineage>
        <taxon>Bacteria</taxon>
        <taxon>Bacillati</taxon>
        <taxon>Actinomycetota</taxon>
        <taxon>Actinomycetes</taxon>
        <taxon>Streptosporangiales</taxon>
        <taxon>Streptosporangiaceae</taxon>
        <taxon>Nonomuraea</taxon>
    </lineage>
</organism>
<keyword evidence="1" id="KW-0805">Transcription regulation</keyword>
<dbReference type="PIRSF" id="PIRSF016838">
    <property type="entry name" value="PafC"/>
    <property type="match status" value="1"/>
</dbReference>
<keyword evidence="2" id="KW-0804">Transcription</keyword>
<dbReference type="PROSITE" id="PS51000">
    <property type="entry name" value="HTH_DEOR_2"/>
    <property type="match status" value="1"/>
</dbReference>
<dbReference type="PROSITE" id="PS52050">
    <property type="entry name" value="WYL"/>
    <property type="match status" value="1"/>
</dbReference>
<accession>A0A5S4FFC2</accession>
<evidence type="ECO:0000259" key="3">
    <source>
        <dbReference type="PROSITE" id="PS51000"/>
    </source>
</evidence>
<dbReference type="InterPro" id="IPR013196">
    <property type="entry name" value="HTH_11"/>
</dbReference>
<gene>
    <name evidence="4" type="ORF">ETD86_24435</name>
</gene>
<dbReference type="InterPro" id="IPR057727">
    <property type="entry name" value="WCX_dom"/>
</dbReference>
<dbReference type="InterPro" id="IPR036390">
    <property type="entry name" value="WH_DNA-bd_sf"/>
</dbReference>
<evidence type="ECO:0000313" key="4">
    <source>
        <dbReference type="EMBL" id="TMR16719.1"/>
    </source>
</evidence>
<name>A0A5S4FFC2_9ACTN</name>
<reference evidence="4 5" key="1">
    <citation type="submission" date="2019-05" db="EMBL/GenBank/DDBJ databases">
        <title>Draft genome sequence of Nonomuraea turkmeniaca DSM 43926.</title>
        <authorList>
            <person name="Saricaoglu S."/>
            <person name="Isik K."/>
        </authorList>
    </citation>
    <scope>NUCLEOTIDE SEQUENCE [LARGE SCALE GENOMIC DNA]</scope>
    <source>
        <strain evidence="4 5">DSM 43926</strain>
    </source>
</reference>